<evidence type="ECO:0000313" key="3">
    <source>
        <dbReference type="EMBL" id="KAK4502649.1"/>
    </source>
</evidence>
<evidence type="ECO:0000313" key="4">
    <source>
        <dbReference type="Proteomes" id="UP001305779"/>
    </source>
</evidence>
<dbReference type="EMBL" id="JAXOVC010000004">
    <property type="protein sequence ID" value="KAK4502649.1"/>
    <property type="molecule type" value="Genomic_DNA"/>
</dbReference>
<organism evidence="3 4">
    <name type="scientific">Zasmidium cellare</name>
    <name type="common">Wine cellar mold</name>
    <name type="synonym">Racodium cellare</name>
    <dbReference type="NCBI Taxonomy" id="395010"/>
    <lineage>
        <taxon>Eukaryota</taxon>
        <taxon>Fungi</taxon>
        <taxon>Dikarya</taxon>
        <taxon>Ascomycota</taxon>
        <taxon>Pezizomycotina</taxon>
        <taxon>Dothideomycetes</taxon>
        <taxon>Dothideomycetidae</taxon>
        <taxon>Mycosphaerellales</taxon>
        <taxon>Mycosphaerellaceae</taxon>
        <taxon>Zasmidium</taxon>
    </lineage>
</organism>
<protein>
    <submittedName>
        <fullName evidence="3">Uncharacterized protein</fullName>
    </submittedName>
</protein>
<feature type="coiled-coil region" evidence="1">
    <location>
        <begin position="306"/>
        <end position="333"/>
    </location>
</feature>
<keyword evidence="4" id="KW-1185">Reference proteome</keyword>
<comment type="caution">
    <text evidence="3">The sequence shown here is derived from an EMBL/GenBank/DDBJ whole genome shotgun (WGS) entry which is preliminary data.</text>
</comment>
<keyword evidence="1" id="KW-0175">Coiled coil</keyword>
<name>A0ABR0EMQ6_ZASCE</name>
<feature type="region of interest" description="Disordered" evidence="2">
    <location>
        <begin position="21"/>
        <end position="50"/>
    </location>
</feature>
<evidence type="ECO:0000256" key="1">
    <source>
        <dbReference type="SAM" id="Coils"/>
    </source>
</evidence>
<accession>A0ABR0EMQ6</accession>
<feature type="region of interest" description="Disordered" evidence="2">
    <location>
        <begin position="435"/>
        <end position="457"/>
    </location>
</feature>
<proteinExistence type="predicted"/>
<gene>
    <name evidence="3" type="ORF">PRZ48_006075</name>
</gene>
<reference evidence="3 4" key="1">
    <citation type="journal article" date="2023" name="G3 (Bethesda)">
        <title>A chromosome-level genome assembly of Zasmidium syzygii isolated from banana leaves.</title>
        <authorList>
            <person name="van Westerhoven A.C."/>
            <person name="Mehrabi R."/>
            <person name="Talebi R."/>
            <person name="Steentjes M.B.F."/>
            <person name="Corcolon B."/>
            <person name="Chong P.A."/>
            <person name="Kema G.H.J."/>
            <person name="Seidl M.F."/>
        </authorList>
    </citation>
    <scope>NUCLEOTIDE SEQUENCE [LARGE SCALE GENOMIC DNA]</scope>
    <source>
        <strain evidence="3 4">P124</strain>
    </source>
</reference>
<sequence length="589" mass="66123">MWSLRGFVKLIRDNAWTNAATPKAALPQSERRPSLWTPEDGEGDKRTSAGGGLFSAVISAWSGSLRSAPNAVENTLRGASVHESDHAEGGPVRLGKLQDLLDRLSRRYGTLMQTRDEMLEVHTKVQMEWARCADMRRFYLESQGRFMEQAEACLSTQDRAGAMELLRQLYRQTQADLNAMNVQAEITRNLEDRLSSIHFHLLRRDEAFFKSCHAIISLQPLSPATEKQIAASAVRVRSSSASNESEASAGNALHPTLESYYDKAGDVGLIGEELANLDVEYQEARGVRLFLAERDDSPSLSDSEFEENYRQAREQIEQRLTVAMQEAEKLRHQCIDEGLNLAERERPQSEGTDDLLLDRRSEILDPESIRSHRALHGDMSNWRMVGPDSLFRGGPVFRDPDESFGDEYEFNGLENVHQPSSTQKADLLRWASLLPDDAGPFDPEPDVPESQSASGQLVELENPSFSISPSVTPNGPPPADPWSQSWKRAMQYEVANMPDLRSRLSSSYESIQLQKQARDATRIEANDETSLDAWISVNVPRRRSTLTHLQRRQSFDANVSEGPSQKRYRLAALRSRVSSSELRLTVDPG</sequence>
<evidence type="ECO:0000256" key="2">
    <source>
        <dbReference type="SAM" id="MobiDB-lite"/>
    </source>
</evidence>
<dbReference type="Proteomes" id="UP001305779">
    <property type="component" value="Unassembled WGS sequence"/>
</dbReference>